<reference evidence="1 2" key="1">
    <citation type="submission" date="2021-01" db="EMBL/GenBank/DDBJ databases">
        <title>Genomic Encyclopedia of Type Strains, Phase IV (KMG-IV): sequencing the most valuable type-strain genomes for metagenomic binning, comparative biology and taxonomic classification.</title>
        <authorList>
            <person name="Goeker M."/>
        </authorList>
    </citation>
    <scope>NUCLEOTIDE SEQUENCE [LARGE SCALE GENOMIC DNA]</scope>
    <source>
        <strain evidence="1 2">DSM 28236</strain>
    </source>
</reference>
<evidence type="ECO:0008006" key="3">
    <source>
        <dbReference type="Google" id="ProtNLM"/>
    </source>
</evidence>
<evidence type="ECO:0000313" key="2">
    <source>
        <dbReference type="Proteomes" id="UP000808914"/>
    </source>
</evidence>
<proteinExistence type="predicted"/>
<dbReference type="Proteomes" id="UP000808914">
    <property type="component" value="Unassembled WGS sequence"/>
</dbReference>
<evidence type="ECO:0000313" key="1">
    <source>
        <dbReference type="EMBL" id="MBM7646374.1"/>
    </source>
</evidence>
<dbReference type="EMBL" id="JAFBER010000020">
    <property type="protein sequence ID" value="MBM7646374.1"/>
    <property type="molecule type" value="Genomic_DNA"/>
</dbReference>
<dbReference type="SUPFAM" id="SSF53474">
    <property type="entry name" value="alpha/beta-Hydrolases"/>
    <property type="match status" value="1"/>
</dbReference>
<gene>
    <name evidence="1" type="ORF">JOD45_002602</name>
</gene>
<keyword evidence="2" id="KW-1185">Reference proteome</keyword>
<comment type="caution">
    <text evidence="1">The sequence shown here is derived from an EMBL/GenBank/DDBJ whole genome shotgun (WGS) entry which is preliminary data.</text>
</comment>
<protein>
    <recommendedName>
        <fullName evidence="3">Chemotaxis protein</fullName>
    </recommendedName>
</protein>
<dbReference type="InterPro" id="IPR029058">
    <property type="entry name" value="AB_hydrolase_fold"/>
</dbReference>
<sequence length="294" mass="33601">MTQKLGIIILHGIGSQNRHFADDFIHELGKTFNKKLSQHTSQFDSELVIKPVFWGKVFENEENKLWENTRKGGKMDYALMREFVIDFIGDAIAYQPTLSGNPNYDKVHAVCADAIHDISEAAGSKTPLFVIAHSLGTVIASNYFYDLQYIPKRISKAVKGKIHHTPIEEGKTLTAFYSLGCPIPLWSLRYTDFDKTMIVPSASLSDYYPHLEGEWLNFYDRDDIFGYPIKTIDKAYAEIVTKDIEVNTGGLLTSWNPLSHLYYFKNQEIINTIAESLVKTWTFINLKIKDLNFN</sequence>
<dbReference type="Gene3D" id="3.40.50.1820">
    <property type="entry name" value="alpha/beta hydrolase"/>
    <property type="match status" value="1"/>
</dbReference>
<name>A0ABS2Q270_9BACL</name>
<accession>A0ABS2Q270</accession>
<dbReference type="RefSeq" id="WP_205004261.1">
    <property type="nucleotide sequence ID" value="NZ_JAFBER010000020.1"/>
</dbReference>
<organism evidence="1 2">
    <name type="scientific">Scopulibacillus daqui</name>
    <dbReference type="NCBI Taxonomy" id="1469162"/>
    <lineage>
        <taxon>Bacteria</taxon>
        <taxon>Bacillati</taxon>
        <taxon>Bacillota</taxon>
        <taxon>Bacilli</taxon>
        <taxon>Bacillales</taxon>
        <taxon>Sporolactobacillaceae</taxon>
        <taxon>Scopulibacillus</taxon>
    </lineage>
</organism>